<evidence type="ECO:0000313" key="1">
    <source>
        <dbReference type="EMBL" id="MDC3423354.1"/>
    </source>
</evidence>
<dbReference type="Proteomes" id="UP001145050">
    <property type="component" value="Unassembled WGS sequence"/>
</dbReference>
<protein>
    <recommendedName>
        <fullName evidence="3">Lipoprotein</fullName>
    </recommendedName>
</protein>
<dbReference type="RefSeq" id="WP_272435038.1">
    <property type="nucleotide sequence ID" value="NZ_JAMQKB010000001.1"/>
</dbReference>
<dbReference type="PROSITE" id="PS51257">
    <property type="entry name" value="PROKAR_LIPOPROTEIN"/>
    <property type="match status" value="1"/>
</dbReference>
<accession>A0A9X4AKZ6</accession>
<keyword evidence="2" id="KW-1185">Reference proteome</keyword>
<evidence type="ECO:0000313" key="2">
    <source>
        <dbReference type="Proteomes" id="UP001145050"/>
    </source>
</evidence>
<organism evidence="1 2">
    <name type="scientific">Terrihalobacillus insolitus</name>
    <dbReference type="NCBI Taxonomy" id="2950438"/>
    <lineage>
        <taxon>Bacteria</taxon>
        <taxon>Bacillati</taxon>
        <taxon>Bacillota</taxon>
        <taxon>Bacilli</taxon>
        <taxon>Bacillales</taxon>
        <taxon>Bacillaceae</taxon>
        <taxon>Terrihalobacillus</taxon>
    </lineage>
</organism>
<sequence length="244" mass="25911">MVQKNRQLALIVGGIVAGGILLSGCANDSETGAEKQPTDETLVVNKQEVKEVPAMEKSITTDQEQMKTDEENIMPYGFMMVGASEKFPEADETVNGDAVVLNGICTLEGTHMVMVQMKDGPIAYIPVADEGQENSFKQGDSITVTEGTIAKDVKGTAGDGELGNYMLSGISENELPVYDSDTNGQAYTIATVCAEGNNGEEIHGILTQIPNGAVGFLQTKDIAEELSYEPGQLVQVTAGDLTRN</sequence>
<reference evidence="1" key="1">
    <citation type="submission" date="2022-06" db="EMBL/GenBank/DDBJ databases">
        <title>Aquibacillus sp. a new bacterium isolated from soil saline samples.</title>
        <authorList>
            <person name="Galisteo C."/>
            <person name="De La Haba R."/>
            <person name="Sanchez-Porro C."/>
            <person name="Ventosa A."/>
        </authorList>
    </citation>
    <scope>NUCLEOTIDE SEQUENCE</scope>
    <source>
        <strain evidence="1">3ASR75-11</strain>
    </source>
</reference>
<comment type="caution">
    <text evidence="1">The sequence shown here is derived from an EMBL/GenBank/DDBJ whole genome shotgun (WGS) entry which is preliminary data.</text>
</comment>
<gene>
    <name evidence="1" type="ORF">NC797_02385</name>
</gene>
<name>A0A9X4AKZ6_9BACI</name>
<dbReference type="AlphaFoldDB" id="A0A9X4AKZ6"/>
<proteinExistence type="predicted"/>
<evidence type="ECO:0008006" key="3">
    <source>
        <dbReference type="Google" id="ProtNLM"/>
    </source>
</evidence>
<dbReference type="EMBL" id="JAMQKB010000001">
    <property type="protein sequence ID" value="MDC3423354.1"/>
    <property type="molecule type" value="Genomic_DNA"/>
</dbReference>